<dbReference type="PANTHER" id="PTHR46535">
    <property type="entry name" value="NEDD4-BINDING PROTEIN 2"/>
    <property type="match status" value="1"/>
</dbReference>
<organism evidence="3">
    <name type="scientific">Medioppia subpectinata</name>
    <dbReference type="NCBI Taxonomy" id="1979941"/>
    <lineage>
        <taxon>Eukaryota</taxon>
        <taxon>Metazoa</taxon>
        <taxon>Ecdysozoa</taxon>
        <taxon>Arthropoda</taxon>
        <taxon>Chelicerata</taxon>
        <taxon>Arachnida</taxon>
        <taxon>Acari</taxon>
        <taxon>Acariformes</taxon>
        <taxon>Sarcoptiformes</taxon>
        <taxon>Oribatida</taxon>
        <taxon>Brachypylina</taxon>
        <taxon>Oppioidea</taxon>
        <taxon>Oppiidae</taxon>
        <taxon>Medioppia</taxon>
    </lineage>
</organism>
<keyword evidence="4" id="KW-1185">Reference proteome</keyword>
<dbReference type="GO" id="GO:0004519">
    <property type="term" value="F:endonuclease activity"/>
    <property type="evidence" value="ECO:0007669"/>
    <property type="project" value="TreeGrafter"/>
</dbReference>
<dbReference type="Gene3D" id="3.30.1370.110">
    <property type="match status" value="1"/>
</dbReference>
<dbReference type="SUPFAM" id="SSF160443">
    <property type="entry name" value="SMR domain-like"/>
    <property type="match status" value="1"/>
</dbReference>
<dbReference type="GO" id="GO:0005634">
    <property type="term" value="C:nucleus"/>
    <property type="evidence" value="ECO:0007669"/>
    <property type="project" value="TreeGrafter"/>
</dbReference>
<dbReference type="EMBL" id="CAJPIZ010002173">
    <property type="protein sequence ID" value="CAG2104646.1"/>
    <property type="molecule type" value="Genomic_DNA"/>
</dbReference>
<name>A0A7R9PXR1_9ACAR</name>
<dbReference type="AlphaFoldDB" id="A0A7R9PXR1"/>
<dbReference type="InterPro" id="IPR056718">
    <property type="entry name" value="DUF7816"/>
</dbReference>
<evidence type="ECO:0000313" key="4">
    <source>
        <dbReference type="Proteomes" id="UP000759131"/>
    </source>
</evidence>
<feature type="region of interest" description="Disordered" evidence="1">
    <location>
        <begin position="200"/>
        <end position="222"/>
    </location>
</feature>
<reference evidence="3" key="1">
    <citation type="submission" date="2020-11" db="EMBL/GenBank/DDBJ databases">
        <authorList>
            <person name="Tran Van P."/>
        </authorList>
    </citation>
    <scope>NUCLEOTIDE SEQUENCE</scope>
</reference>
<dbReference type="InterPro" id="IPR036063">
    <property type="entry name" value="Smr_dom_sf"/>
</dbReference>
<proteinExistence type="predicted"/>
<gene>
    <name evidence="3" type="ORF">OSB1V03_LOCUS4661</name>
</gene>
<dbReference type="PROSITE" id="PS50828">
    <property type="entry name" value="SMR"/>
    <property type="match status" value="1"/>
</dbReference>
<evidence type="ECO:0000259" key="2">
    <source>
        <dbReference type="PROSITE" id="PS50828"/>
    </source>
</evidence>
<feature type="domain" description="Smr" evidence="2">
    <location>
        <begin position="442"/>
        <end position="529"/>
    </location>
</feature>
<dbReference type="InterPro" id="IPR052772">
    <property type="entry name" value="Endo/PolyKinase_Domain-Protein"/>
</dbReference>
<evidence type="ECO:0000256" key="1">
    <source>
        <dbReference type="SAM" id="MobiDB-lite"/>
    </source>
</evidence>
<dbReference type="PANTHER" id="PTHR46535:SF1">
    <property type="entry name" value="NEDD4-BINDING PROTEIN 2"/>
    <property type="match status" value="1"/>
</dbReference>
<evidence type="ECO:0000313" key="3">
    <source>
        <dbReference type="EMBL" id="CAD7624216.1"/>
    </source>
</evidence>
<dbReference type="InterPro" id="IPR002625">
    <property type="entry name" value="Smr_dom"/>
</dbReference>
<dbReference type="Proteomes" id="UP000759131">
    <property type="component" value="Unassembled WGS sequence"/>
</dbReference>
<protein>
    <recommendedName>
        <fullName evidence="2">Smr domain-containing protein</fullName>
    </recommendedName>
</protein>
<feature type="compositionally biased region" description="Polar residues" evidence="1">
    <location>
        <begin position="106"/>
        <end position="116"/>
    </location>
</feature>
<sequence length="530" mass="60060">MDIYFCEKWIPCSEEARKFSHVFGTTLVNNSTKNDLKVRLHKGTITTDIPDDLSRDQKLNTLREKFPKAESNHLNEILDACHEDLRWAQKLLSELNDDHFDIGSLEQLSPTGTDRISSPEIDSESTSNSGEEEQLELIVNRKDSEEPEFVLTLDPLLAAQLQSQFGDITDALTDEDLTITLSHGVARLLHHTWKKSLNQKSLNNNTTKPQSINNHNNNNIGNRINKVSKNKKKEFTFEVNTPKSELQEIMDLELAKDLSRREYDDKLKNGANSSCESIREKTKDLFATKLKRDQLYQRYPGVDQNFLDSIFDSNKYCLGKTIDCLDNSLGLDDDFSKETEVLIAQERNGSSNGSPLNGSRSSSPVKAVRKVVDINANISQINDLVVKKKELHDKARLAFQRKMFAVASYYGGEAMKFQSQIDRLGVETVDAILINSTNSNELDLHGLHIPEVNSILSAYFNRKSEELRRSLGKRKLVLDIITGYGATKGVQGRIKPTVIQYLKQKNFTYVSINTHFEMVNMGVIRVTLTQ</sequence>
<dbReference type="OrthoDB" id="6511316at2759"/>
<feature type="region of interest" description="Disordered" evidence="1">
    <location>
        <begin position="103"/>
        <end position="134"/>
    </location>
</feature>
<dbReference type="Pfam" id="PF25124">
    <property type="entry name" value="DUF7816"/>
    <property type="match status" value="1"/>
</dbReference>
<dbReference type="SMART" id="SM00463">
    <property type="entry name" value="SMR"/>
    <property type="match status" value="1"/>
</dbReference>
<dbReference type="EMBL" id="OC856748">
    <property type="protein sequence ID" value="CAD7624216.1"/>
    <property type="molecule type" value="Genomic_DNA"/>
</dbReference>
<accession>A0A7R9PXR1</accession>